<reference evidence="1" key="1">
    <citation type="submission" date="2021-05" db="EMBL/GenBank/DDBJ databases">
        <authorList>
            <person name="Kaiqin L."/>
            <person name="Jian G."/>
        </authorList>
    </citation>
    <scope>NUCLEOTIDE SEQUENCE</scope>
    <source>
        <strain evidence="1">HDS5</strain>
    </source>
</reference>
<evidence type="ECO:0000313" key="1">
    <source>
        <dbReference type="EMBL" id="QVJ01808.1"/>
    </source>
</evidence>
<keyword evidence="2" id="KW-1185">Reference proteome</keyword>
<sequence length="226" mass="25169">MPRNSPEPDRTDFLEPHPYGYLYVGARVAPPAHGALVRRDKERERALARFRVLADELEELPAVVATTVYEAVLMPPLEGAPGHDVVLLVTVASPDRLADVLGSDAYRQLDGEPLMTARNIRRIGVTGDDPSATYLLNHFTAPDPERAVAVWEDLARWYVDKAGVDNSTLLQPLDESPYALVNHVRLPGGPVRFLLTQLVRPSFRTRVRAALRGEGMSALPVFYRRR</sequence>
<accession>A0A975LAB4</accession>
<name>A0A975LAB4_9ACTN</name>
<proteinExistence type="predicted"/>
<organism evidence="1 2">
    <name type="scientific">Nocardiopsis eucommiae</name>
    <dbReference type="NCBI Taxonomy" id="2831970"/>
    <lineage>
        <taxon>Bacteria</taxon>
        <taxon>Bacillati</taxon>
        <taxon>Actinomycetota</taxon>
        <taxon>Actinomycetes</taxon>
        <taxon>Streptosporangiales</taxon>
        <taxon>Nocardiopsidaceae</taxon>
        <taxon>Nocardiopsis</taxon>
    </lineage>
</organism>
<dbReference type="AlphaFoldDB" id="A0A975LAB4"/>
<gene>
    <name evidence="1" type="ORF">KGD82_01905</name>
</gene>
<dbReference type="KEGG" id="nec:KGD82_01905"/>
<evidence type="ECO:0000313" key="2">
    <source>
        <dbReference type="Proteomes" id="UP000682416"/>
    </source>
</evidence>
<dbReference type="Proteomes" id="UP000682416">
    <property type="component" value="Chromosome"/>
</dbReference>
<protein>
    <submittedName>
        <fullName evidence="1">Uncharacterized protein</fullName>
    </submittedName>
</protein>
<dbReference type="EMBL" id="CP074402">
    <property type="protein sequence ID" value="QVJ01808.1"/>
    <property type="molecule type" value="Genomic_DNA"/>
</dbReference>